<dbReference type="GO" id="GO:0046872">
    <property type="term" value="F:metal ion binding"/>
    <property type="evidence" value="ECO:0007669"/>
    <property type="project" value="UniProtKB-KW"/>
</dbReference>
<protein>
    <submittedName>
        <fullName evidence="6">Putative Cytochrome c, class I</fullName>
    </submittedName>
</protein>
<dbReference type="PROSITE" id="PS51257">
    <property type="entry name" value="PROKAR_LIPOPROTEIN"/>
    <property type="match status" value="1"/>
</dbReference>
<evidence type="ECO:0000256" key="4">
    <source>
        <dbReference type="PROSITE-ProRule" id="PRU00433"/>
    </source>
</evidence>
<feature type="domain" description="Cytochrome c" evidence="5">
    <location>
        <begin position="30"/>
        <end position="104"/>
    </location>
</feature>
<evidence type="ECO:0000259" key="5">
    <source>
        <dbReference type="PROSITE" id="PS51007"/>
    </source>
</evidence>
<proteinExistence type="predicted"/>
<evidence type="ECO:0000313" key="6">
    <source>
        <dbReference type="EMBL" id="CRH06879.1"/>
    </source>
</evidence>
<evidence type="ECO:0000256" key="3">
    <source>
        <dbReference type="ARBA" id="ARBA00023004"/>
    </source>
</evidence>
<dbReference type="PROSITE" id="PS51007">
    <property type="entry name" value="CYTC"/>
    <property type="match status" value="1"/>
</dbReference>
<dbReference type="GO" id="GO:0009055">
    <property type="term" value="F:electron transfer activity"/>
    <property type="evidence" value="ECO:0007669"/>
    <property type="project" value="InterPro"/>
</dbReference>
<evidence type="ECO:0000256" key="1">
    <source>
        <dbReference type="ARBA" id="ARBA00022617"/>
    </source>
</evidence>
<dbReference type="InterPro" id="IPR009056">
    <property type="entry name" value="Cyt_c-like_dom"/>
</dbReference>
<dbReference type="GO" id="GO:0020037">
    <property type="term" value="F:heme binding"/>
    <property type="evidence" value="ECO:0007669"/>
    <property type="project" value="InterPro"/>
</dbReference>
<sequence>MMSSIARTTGFVMLAALLTGCGGSNEYKPQAGATAETIYAEACASCHGDKGAGKLGPILRIAGSDADPAATSAKIAGGGHIMPGFPNISEQDRMAVAVYLKAQK</sequence>
<accession>A0A1S7LL55</accession>
<evidence type="ECO:0000256" key="2">
    <source>
        <dbReference type="ARBA" id="ARBA00022723"/>
    </source>
</evidence>
<gene>
    <name evidence="6" type="ORF">MAGMO_2727</name>
</gene>
<keyword evidence="2 4" id="KW-0479">Metal-binding</keyword>
<dbReference type="Gene3D" id="1.10.760.10">
    <property type="entry name" value="Cytochrome c-like domain"/>
    <property type="match status" value="1"/>
</dbReference>
<reference evidence="6" key="1">
    <citation type="submission" date="2015-04" db="EMBL/GenBank/DDBJ databases">
        <authorList>
            <person name="Syromyatnikov M.Y."/>
            <person name="Popov V.N."/>
        </authorList>
    </citation>
    <scope>NUCLEOTIDE SEQUENCE</scope>
    <source>
        <strain evidence="6">MO-1</strain>
    </source>
</reference>
<keyword evidence="3 4" id="KW-0408">Iron</keyword>
<dbReference type="InterPro" id="IPR036909">
    <property type="entry name" value="Cyt_c-like_dom_sf"/>
</dbReference>
<dbReference type="Pfam" id="PF13442">
    <property type="entry name" value="Cytochrome_CBB3"/>
    <property type="match status" value="1"/>
</dbReference>
<dbReference type="AlphaFoldDB" id="A0A1S7LL55"/>
<name>A0A1S7LL55_MAGMO</name>
<dbReference type="EMBL" id="LO017727">
    <property type="protein sequence ID" value="CRH06879.1"/>
    <property type="molecule type" value="Genomic_DNA"/>
</dbReference>
<dbReference type="SUPFAM" id="SSF46626">
    <property type="entry name" value="Cytochrome c"/>
    <property type="match status" value="1"/>
</dbReference>
<keyword evidence="1 4" id="KW-0349">Heme</keyword>
<organism evidence="6">
    <name type="scientific">Magnetococcus massalia (strain MO-1)</name>
    <dbReference type="NCBI Taxonomy" id="451514"/>
    <lineage>
        <taxon>Bacteria</taxon>
        <taxon>Pseudomonadati</taxon>
        <taxon>Pseudomonadota</taxon>
        <taxon>Magnetococcia</taxon>
        <taxon>Magnetococcales</taxon>
        <taxon>Magnetococcaceae</taxon>
        <taxon>Magnetococcus</taxon>
    </lineage>
</organism>